<dbReference type="InterPro" id="IPR038050">
    <property type="entry name" value="Neuro_actylchol_rec"/>
</dbReference>
<keyword evidence="4" id="KW-1003">Cell membrane</keyword>
<feature type="signal peptide" evidence="12">
    <location>
        <begin position="1"/>
        <end position="19"/>
    </location>
</feature>
<keyword evidence="9 11" id="KW-0472">Membrane</keyword>
<evidence type="ECO:0000313" key="15">
    <source>
        <dbReference type="Proteomes" id="UP000035681"/>
    </source>
</evidence>
<dbReference type="GO" id="GO:0005886">
    <property type="term" value="C:plasma membrane"/>
    <property type="evidence" value="ECO:0007669"/>
    <property type="project" value="UniProtKB-SubCell"/>
</dbReference>
<evidence type="ECO:0000256" key="12">
    <source>
        <dbReference type="SAM" id="SignalP"/>
    </source>
</evidence>
<evidence type="ECO:0000256" key="9">
    <source>
        <dbReference type="ARBA" id="ARBA00023136"/>
    </source>
</evidence>
<dbReference type="Proteomes" id="UP000035681">
    <property type="component" value="Unplaced"/>
</dbReference>
<evidence type="ECO:0000259" key="13">
    <source>
        <dbReference type="Pfam" id="PF02931"/>
    </source>
</evidence>
<dbReference type="WBParaSite" id="TCONS_00005707.p1">
    <property type="protein sequence ID" value="TCONS_00005707.p1"/>
    <property type="gene ID" value="XLOC_003955"/>
</dbReference>
<evidence type="ECO:0000256" key="2">
    <source>
        <dbReference type="ARBA" id="ARBA00004236"/>
    </source>
</evidence>
<comment type="subcellular location">
    <subcellularLocation>
        <location evidence="2">Cell membrane</location>
    </subcellularLocation>
    <subcellularLocation>
        <location evidence="1">Membrane</location>
        <topology evidence="1">Multi-pass membrane protein</topology>
    </subcellularLocation>
</comment>
<reference evidence="16" key="1">
    <citation type="submission" date="2015-08" db="UniProtKB">
        <authorList>
            <consortium name="WormBaseParasite"/>
        </authorList>
    </citation>
    <scope>IDENTIFICATION</scope>
</reference>
<keyword evidence="3" id="KW-0813">Transport</keyword>
<evidence type="ECO:0000313" key="16">
    <source>
        <dbReference type="WBParaSite" id="SSTP_0000402200.1"/>
    </source>
</evidence>
<evidence type="ECO:0000256" key="1">
    <source>
        <dbReference type="ARBA" id="ARBA00004141"/>
    </source>
</evidence>
<dbReference type="SUPFAM" id="SSF63712">
    <property type="entry name" value="Nicotinic receptor ligand binding domain-like"/>
    <property type="match status" value="1"/>
</dbReference>
<evidence type="ECO:0000256" key="8">
    <source>
        <dbReference type="ARBA" id="ARBA00023065"/>
    </source>
</evidence>
<evidence type="ECO:0000256" key="3">
    <source>
        <dbReference type="ARBA" id="ARBA00022448"/>
    </source>
</evidence>
<keyword evidence="7 11" id="KW-1133">Transmembrane helix</keyword>
<dbReference type="InterPro" id="IPR006029">
    <property type="entry name" value="Neurotrans-gated_channel_TM"/>
</dbReference>
<dbReference type="Gene3D" id="1.20.58.390">
    <property type="entry name" value="Neurotransmitter-gated ion-channel transmembrane domain"/>
    <property type="match status" value="1"/>
</dbReference>
<dbReference type="FunFam" id="2.70.170.10:FF:000051">
    <property type="entry name" value="Ligand-Gated ion Channel"/>
    <property type="match status" value="1"/>
</dbReference>
<feature type="transmembrane region" description="Helical" evidence="11">
    <location>
        <begin position="405"/>
        <end position="428"/>
    </location>
</feature>
<sequence length="545" mass="63564">MEWYFIILLLNKWFLLIFSQEKSNNLNYTNPQLSIDASNKLIVNNTNTTSSINSTTIYPIYNTKSYPIKKLSNINSNEEKNLLKKKDTEDVVEVYDEYFDNELIQHQIEDEKKSKMKLITTSNSLNYPYNHYVYKHITKKIPRNNLSHSLPVHCGFYVESLGNFRSTEMTFDIDLYLYMTWKDESLAHSNEEYISINDQNVLNLVWVPDLYFANARTATKHKVTVPNFNMYIAKDGTISYGVRVTLNVATNLDLKNYPHDKQKTEIKIISYSHVMSEMNVTWFSENPINFNDEIGLPEFKITGVTPDYCNGTFRYTLTDTTFRIGHFSCLKAIIFLDRAIGYHLVQSYIPTALIVIISWVSFWIDRRVVQARIFLSFSTLLTLSTQANGLRFGLPPVSYAKAIDFWYGICMLFIFGVLLEFAIVNSYMRRANKYSNMSHNWHLFSTPVSGGERKSFSCKSDKSNGILPQDIDTDVEDTISYFKSIPTTTRQCITQTELIYKAMYYNRRALLVDQISRIAFPGVFFLFNISYWYYYLGFGKYDDYQ</sequence>
<dbReference type="WBParaSite" id="SSTP_0000402200.1">
    <property type="protein sequence ID" value="SSTP_0000402200.1"/>
    <property type="gene ID" value="SSTP_0000402200"/>
</dbReference>
<keyword evidence="5 11" id="KW-0812">Transmembrane</keyword>
<name>A0A0K0E3F0_STRER</name>
<feature type="domain" description="Neurotransmitter-gated ion-channel ligand-binding" evidence="13">
    <location>
        <begin position="134"/>
        <end position="304"/>
    </location>
</feature>
<evidence type="ECO:0000256" key="6">
    <source>
        <dbReference type="ARBA" id="ARBA00022729"/>
    </source>
</evidence>
<evidence type="ECO:0000259" key="14">
    <source>
        <dbReference type="Pfam" id="PF02932"/>
    </source>
</evidence>
<evidence type="ECO:0000256" key="10">
    <source>
        <dbReference type="ARBA" id="ARBA00023303"/>
    </source>
</evidence>
<feature type="chain" id="PRO_5005327372" evidence="12">
    <location>
        <begin position="20"/>
        <end position="545"/>
    </location>
</feature>
<evidence type="ECO:0000256" key="11">
    <source>
        <dbReference type="SAM" id="Phobius"/>
    </source>
</evidence>
<dbReference type="InterPro" id="IPR036719">
    <property type="entry name" value="Neuro-gated_channel_TM_sf"/>
</dbReference>
<feature type="transmembrane region" description="Helical" evidence="11">
    <location>
        <begin position="340"/>
        <end position="362"/>
    </location>
</feature>
<dbReference type="Pfam" id="PF02931">
    <property type="entry name" value="Neur_chan_LBD"/>
    <property type="match status" value="1"/>
</dbReference>
<feature type="transmembrane region" description="Helical" evidence="11">
    <location>
        <begin position="515"/>
        <end position="535"/>
    </location>
</feature>
<dbReference type="Pfam" id="PF02932">
    <property type="entry name" value="Neur_chan_memb"/>
    <property type="match status" value="1"/>
</dbReference>
<dbReference type="PRINTS" id="PR00253">
    <property type="entry name" value="GABAARECEPTR"/>
</dbReference>
<keyword evidence="10" id="KW-0407">Ion channel</keyword>
<protein>
    <submittedName>
        <fullName evidence="16">Neur_chan_LBD domain-containing protein</fullName>
    </submittedName>
</protein>
<accession>A0A0K0E3F0</accession>
<proteinExistence type="predicted"/>
<evidence type="ECO:0000256" key="5">
    <source>
        <dbReference type="ARBA" id="ARBA00022692"/>
    </source>
</evidence>
<dbReference type="STRING" id="6248.A0A0K0E3F0"/>
<dbReference type="PANTHER" id="PTHR18945">
    <property type="entry name" value="NEUROTRANSMITTER GATED ION CHANNEL"/>
    <property type="match status" value="1"/>
</dbReference>
<dbReference type="Gene3D" id="2.70.170.10">
    <property type="entry name" value="Neurotransmitter-gated ion-channel ligand-binding domain"/>
    <property type="match status" value="1"/>
</dbReference>
<dbReference type="InterPro" id="IPR036734">
    <property type="entry name" value="Neur_chan_lig-bd_sf"/>
</dbReference>
<keyword evidence="8" id="KW-0406">Ion transport</keyword>
<evidence type="ECO:0000256" key="4">
    <source>
        <dbReference type="ARBA" id="ARBA00022475"/>
    </source>
</evidence>
<dbReference type="CDD" id="cd18987">
    <property type="entry name" value="LGIC_ECD_anion"/>
    <property type="match status" value="1"/>
</dbReference>
<dbReference type="SUPFAM" id="SSF90112">
    <property type="entry name" value="Neurotransmitter-gated ion-channel transmembrane pore"/>
    <property type="match status" value="1"/>
</dbReference>
<organism evidence="16">
    <name type="scientific">Strongyloides stercoralis</name>
    <name type="common">Threadworm</name>
    <dbReference type="NCBI Taxonomy" id="6248"/>
    <lineage>
        <taxon>Eukaryota</taxon>
        <taxon>Metazoa</taxon>
        <taxon>Ecdysozoa</taxon>
        <taxon>Nematoda</taxon>
        <taxon>Chromadorea</taxon>
        <taxon>Rhabditida</taxon>
        <taxon>Tylenchina</taxon>
        <taxon>Panagrolaimomorpha</taxon>
        <taxon>Strongyloidoidea</taxon>
        <taxon>Strongyloididae</taxon>
        <taxon>Strongyloides</taxon>
    </lineage>
</organism>
<dbReference type="InterPro" id="IPR006201">
    <property type="entry name" value="Neur_channel"/>
</dbReference>
<feature type="transmembrane region" description="Helical" evidence="11">
    <location>
        <begin position="374"/>
        <end position="393"/>
    </location>
</feature>
<dbReference type="GO" id="GO:0004888">
    <property type="term" value="F:transmembrane signaling receptor activity"/>
    <property type="evidence" value="ECO:0007669"/>
    <property type="project" value="InterPro"/>
</dbReference>
<keyword evidence="15" id="KW-1185">Reference proteome</keyword>
<feature type="domain" description="Neurotransmitter-gated ion-channel transmembrane" evidence="14">
    <location>
        <begin position="348"/>
        <end position="439"/>
    </location>
</feature>
<evidence type="ECO:0000256" key="7">
    <source>
        <dbReference type="ARBA" id="ARBA00022989"/>
    </source>
</evidence>
<dbReference type="AlphaFoldDB" id="A0A0K0E3F0"/>
<dbReference type="InterPro" id="IPR006202">
    <property type="entry name" value="Neur_chan_lig-bd"/>
</dbReference>
<dbReference type="InterPro" id="IPR006028">
    <property type="entry name" value="GABAA/Glycine_rcpt"/>
</dbReference>
<keyword evidence="6 12" id="KW-0732">Signal</keyword>
<dbReference type="GO" id="GO:0005230">
    <property type="term" value="F:extracellular ligand-gated monoatomic ion channel activity"/>
    <property type="evidence" value="ECO:0007669"/>
    <property type="project" value="InterPro"/>
</dbReference>
<dbReference type="CDD" id="cd19049">
    <property type="entry name" value="LGIC_TM_anion"/>
    <property type="match status" value="1"/>
</dbReference>